<dbReference type="Gene3D" id="1.20.120.450">
    <property type="entry name" value="dinb family like domain"/>
    <property type="match status" value="1"/>
</dbReference>
<comment type="caution">
    <text evidence="4">The sequence shown here is derived from an EMBL/GenBank/DDBJ whole genome shotgun (WGS) entry which is preliminary data.</text>
</comment>
<evidence type="ECO:0000256" key="3">
    <source>
        <dbReference type="PIRSR" id="PIRSR607837-1"/>
    </source>
</evidence>
<evidence type="ECO:0000256" key="2">
    <source>
        <dbReference type="ARBA" id="ARBA00022723"/>
    </source>
</evidence>
<dbReference type="InterPro" id="IPR007837">
    <property type="entry name" value="DinB"/>
</dbReference>
<reference evidence="4 5" key="2">
    <citation type="submission" date="2018-06" db="EMBL/GenBank/DDBJ databases">
        <title>Metagenomic assembly of (sub)arctic Cyanobacteria and their associated microbiome from non-axenic cultures.</title>
        <authorList>
            <person name="Baurain D."/>
        </authorList>
    </citation>
    <scope>NUCLEOTIDE SEQUENCE [LARGE SCALE GENOMIC DNA]</scope>
    <source>
        <strain evidence="4">ULC129bin1</strain>
    </source>
</reference>
<name>A0A2W4U3I0_9CYAN</name>
<dbReference type="GO" id="GO:0046872">
    <property type="term" value="F:metal ion binding"/>
    <property type="evidence" value="ECO:0007669"/>
    <property type="project" value="UniProtKB-KW"/>
</dbReference>
<evidence type="ECO:0000313" key="4">
    <source>
        <dbReference type="EMBL" id="PZO15372.1"/>
    </source>
</evidence>
<reference evidence="5" key="1">
    <citation type="submission" date="2018-04" db="EMBL/GenBank/DDBJ databases">
        <authorList>
            <person name="Cornet L."/>
        </authorList>
    </citation>
    <scope>NUCLEOTIDE SEQUENCE [LARGE SCALE GENOMIC DNA]</scope>
</reference>
<dbReference type="SUPFAM" id="SSF109854">
    <property type="entry name" value="DinB/YfiT-like putative metalloenzymes"/>
    <property type="match status" value="1"/>
</dbReference>
<feature type="binding site" evidence="3">
    <location>
        <position position="134"/>
    </location>
    <ligand>
        <name>a divalent metal cation</name>
        <dbReference type="ChEBI" id="CHEBI:60240"/>
    </ligand>
</feature>
<dbReference type="PANTHER" id="PTHR37302">
    <property type="entry name" value="SLR1116 PROTEIN"/>
    <property type="match status" value="1"/>
</dbReference>
<keyword evidence="2 3" id="KW-0479">Metal-binding</keyword>
<dbReference type="PANTHER" id="PTHR37302:SF1">
    <property type="entry name" value="PROTEIN DINB"/>
    <property type="match status" value="1"/>
</dbReference>
<dbReference type="Pfam" id="PF05163">
    <property type="entry name" value="DinB"/>
    <property type="match status" value="1"/>
</dbReference>
<feature type="binding site" evidence="3">
    <location>
        <position position="138"/>
    </location>
    <ligand>
        <name>a divalent metal cation</name>
        <dbReference type="ChEBI" id="CHEBI:60240"/>
    </ligand>
</feature>
<proteinExistence type="inferred from homology"/>
<sequence>MYEGDYFQLMAQYNCWMNRKLYAVCAEIPDAERKKDLGAFFKSIHGTLNHLLYGDKAWLARFMGEPMDLTIGKELFADYEELKKVREKTDQDILTWSKSISPDWLKQPFEYTSQVDGETRILPTWILVTHLFNHQTHHRGQVATLIKQLGYEPGITDIPWLPELNVVA</sequence>
<organism evidence="4 5">
    <name type="scientific">Leptolyngbya foveolarum</name>
    <dbReference type="NCBI Taxonomy" id="47253"/>
    <lineage>
        <taxon>Bacteria</taxon>
        <taxon>Bacillati</taxon>
        <taxon>Cyanobacteriota</taxon>
        <taxon>Cyanophyceae</taxon>
        <taxon>Leptolyngbyales</taxon>
        <taxon>Leptolyngbyaceae</taxon>
        <taxon>Leptolyngbya group</taxon>
        <taxon>Leptolyngbya</taxon>
    </lineage>
</organism>
<dbReference type="EMBL" id="QBMC01000093">
    <property type="protein sequence ID" value="PZO15372.1"/>
    <property type="molecule type" value="Genomic_DNA"/>
</dbReference>
<dbReference type="Proteomes" id="UP000249354">
    <property type="component" value="Unassembled WGS sequence"/>
</dbReference>
<accession>A0A2W4U3I0</accession>
<dbReference type="AlphaFoldDB" id="A0A2W4U3I0"/>
<comment type="similarity">
    <text evidence="1">Belongs to the DinB family.</text>
</comment>
<evidence type="ECO:0000313" key="5">
    <source>
        <dbReference type="Proteomes" id="UP000249354"/>
    </source>
</evidence>
<evidence type="ECO:0000256" key="1">
    <source>
        <dbReference type="ARBA" id="ARBA00008635"/>
    </source>
</evidence>
<feature type="binding site" evidence="3">
    <location>
        <position position="50"/>
    </location>
    <ligand>
        <name>a divalent metal cation</name>
        <dbReference type="ChEBI" id="CHEBI:60240"/>
    </ligand>
</feature>
<dbReference type="InterPro" id="IPR034660">
    <property type="entry name" value="DinB/YfiT-like"/>
</dbReference>
<gene>
    <name evidence="4" type="ORF">DCF25_13635</name>
</gene>
<protein>
    <submittedName>
        <fullName evidence="4">Damage-inducible protein DinB</fullName>
    </submittedName>
</protein>